<comment type="similarity">
    <text evidence="1">Belongs to the HipA Ser/Thr kinase family.</text>
</comment>
<accession>A0A327X6B7</accession>
<proteinExistence type="inferred from homology"/>
<dbReference type="AlphaFoldDB" id="A0A327X6B7"/>
<feature type="domain" description="HTH arsR-type" evidence="4">
    <location>
        <begin position="9"/>
        <end position="43"/>
    </location>
</feature>
<keyword evidence="2" id="KW-0808">Transferase</keyword>
<reference evidence="6 8" key="2">
    <citation type="submission" date="2018-06" db="EMBL/GenBank/DDBJ databases">
        <title>Genomic Encyclopedia of Type Strains, Phase III (KMG-III): the genomes of soil and plant-associated and newly described type strains.</title>
        <authorList>
            <person name="Whitman W."/>
        </authorList>
    </citation>
    <scope>NUCLEOTIDE SEQUENCE [LARGE SCALE GENOMIC DNA]</scope>
    <source>
        <strain evidence="6 8">CGMCC 1.15366</strain>
    </source>
</reference>
<comment type="caution">
    <text evidence="6">The sequence shown here is derived from an EMBL/GenBank/DDBJ whole genome shotgun (WGS) entry which is preliminary data.</text>
</comment>
<dbReference type="EMBL" id="QLMD01000005">
    <property type="protein sequence ID" value="RAJ98458.1"/>
    <property type="molecule type" value="Genomic_DNA"/>
</dbReference>
<evidence type="ECO:0000256" key="2">
    <source>
        <dbReference type="ARBA" id="ARBA00022679"/>
    </source>
</evidence>
<evidence type="ECO:0000313" key="7">
    <source>
        <dbReference type="EMBL" id="RUO24729.1"/>
    </source>
</evidence>
<dbReference type="CDD" id="cd00090">
    <property type="entry name" value="HTH_ARSR"/>
    <property type="match status" value="1"/>
</dbReference>
<protein>
    <submittedName>
        <fullName evidence="6">Regulatory ArsR family protein</fullName>
    </submittedName>
    <submittedName>
        <fullName evidence="7">Transcriptional regulator</fullName>
    </submittedName>
</protein>
<dbReference type="PANTHER" id="PTHR37419">
    <property type="entry name" value="SERINE/THREONINE-PROTEIN KINASE TOXIN HIPA"/>
    <property type="match status" value="1"/>
</dbReference>
<dbReference type="InterPro" id="IPR011991">
    <property type="entry name" value="ArsR-like_HTH"/>
</dbReference>
<dbReference type="GO" id="GO:0005829">
    <property type="term" value="C:cytosol"/>
    <property type="evidence" value="ECO:0007669"/>
    <property type="project" value="TreeGrafter"/>
</dbReference>
<evidence type="ECO:0000256" key="1">
    <source>
        <dbReference type="ARBA" id="ARBA00010164"/>
    </source>
</evidence>
<sequence>MLMTDIAANILLTLRAGPMSAAEIAAGLRVNATTVSRQLNRLGQRVIKTGAGRSTRWYLPRPLAATQGLHMLPVYRVDLAGTVSKIAHLYAVYPAESYLVEYFREGNTDQQPETIVEWTYFESLPWWLTDMRPQGFLGRSFANQLRAKGELIDADPRTWSEDQVLSVLAAYPQDSIGNLLVGEQAYQAWLLRSETLPMSDSEAAERAESIARGEHFNSSAQGEQPKFTACRAGVECIVKFSGRVEHTAMDTVANRWADLLQVEALSSKVLNRSLPDIAADNRSFRENGRTFMASRRFDRTLPGGRVGVISLSSLDAEFVGQANQPWPVIMQALANSNVVTELALVHSKIVWAFGQLIANSDMHLGNLSVLNEVGRPYRLAPIYDMLPMHFAPTSAGDLPMQTRAIGLCSHVSKVHWELAYPMAIELWQQVVQHPGISEHFKVLAQRQLEVVQDFAAVIHRMAN</sequence>
<reference evidence="7 9" key="1">
    <citation type="journal article" date="2018" name="Front. Microbiol.">
        <title>Genome-Based Analysis Reveals the Taxonomy and Diversity of the Family Idiomarinaceae.</title>
        <authorList>
            <person name="Liu Y."/>
            <person name="Lai Q."/>
            <person name="Shao Z."/>
        </authorList>
    </citation>
    <scope>NUCLEOTIDE SEQUENCE [LARGE SCALE GENOMIC DNA]</scope>
    <source>
        <strain evidence="7 9">CF12-14</strain>
    </source>
</reference>
<dbReference type="RefSeq" id="WP_111569292.1">
    <property type="nucleotide sequence ID" value="NZ_QLMD01000005.1"/>
</dbReference>
<name>A0A327X6B7_9GAMM</name>
<gene>
    <name evidence="6" type="ORF">B0I24_105211</name>
    <name evidence="7" type="ORF">CWE07_06700</name>
</gene>
<dbReference type="Proteomes" id="UP000287865">
    <property type="component" value="Unassembled WGS sequence"/>
</dbReference>
<evidence type="ECO:0000259" key="5">
    <source>
        <dbReference type="Pfam" id="PF07804"/>
    </source>
</evidence>
<dbReference type="InterPro" id="IPR036390">
    <property type="entry name" value="WH_DNA-bd_sf"/>
</dbReference>
<keyword evidence="9" id="KW-1185">Reference proteome</keyword>
<dbReference type="InterPro" id="IPR012893">
    <property type="entry name" value="HipA-like_C"/>
</dbReference>
<dbReference type="EMBL" id="PIPK01000005">
    <property type="protein sequence ID" value="RUO24729.1"/>
    <property type="molecule type" value="Genomic_DNA"/>
</dbReference>
<evidence type="ECO:0000259" key="4">
    <source>
        <dbReference type="Pfam" id="PF01022"/>
    </source>
</evidence>
<evidence type="ECO:0000313" key="8">
    <source>
        <dbReference type="Proteomes" id="UP000249203"/>
    </source>
</evidence>
<dbReference type="GO" id="GO:0003700">
    <property type="term" value="F:DNA-binding transcription factor activity"/>
    <property type="evidence" value="ECO:0007669"/>
    <property type="project" value="InterPro"/>
</dbReference>
<feature type="domain" description="HipA-like C-terminal" evidence="5">
    <location>
        <begin position="218"/>
        <end position="401"/>
    </location>
</feature>
<dbReference type="SUPFAM" id="SSF46785">
    <property type="entry name" value="Winged helix' DNA-binding domain"/>
    <property type="match status" value="1"/>
</dbReference>
<evidence type="ECO:0000313" key="9">
    <source>
        <dbReference type="Proteomes" id="UP000287865"/>
    </source>
</evidence>
<dbReference type="Proteomes" id="UP000249203">
    <property type="component" value="Unassembled WGS sequence"/>
</dbReference>
<dbReference type="Pfam" id="PF01022">
    <property type="entry name" value="HTH_5"/>
    <property type="match status" value="1"/>
</dbReference>
<evidence type="ECO:0000256" key="3">
    <source>
        <dbReference type="ARBA" id="ARBA00022777"/>
    </source>
</evidence>
<evidence type="ECO:0000313" key="6">
    <source>
        <dbReference type="EMBL" id="RAJ98458.1"/>
    </source>
</evidence>
<dbReference type="Pfam" id="PF07804">
    <property type="entry name" value="HipA_C"/>
    <property type="match status" value="1"/>
</dbReference>
<dbReference type="InterPro" id="IPR001845">
    <property type="entry name" value="HTH_ArsR_DNA-bd_dom"/>
</dbReference>
<dbReference type="OrthoDB" id="8555656at2"/>
<organism evidence="6 8">
    <name type="scientific">Aliidiomarina maris</name>
    <dbReference type="NCBI Taxonomy" id="531312"/>
    <lineage>
        <taxon>Bacteria</taxon>
        <taxon>Pseudomonadati</taxon>
        <taxon>Pseudomonadota</taxon>
        <taxon>Gammaproteobacteria</taxon>
        <taxon>Alteromonadales</taxon>
        <taxon>Idiomarinaceae</taxon>
        <taxon>Aliidiomarina</taxon>
    </lineage>
</organism>
<dbReference type="GO" id="GO:0004674">
    <property type="term" value="F:protein serine/threonine kinase activity"/>
    <property type="evidence" value="ECO:0007669"/>
    <property type="project" value="TreeGrafter"/>
</dbReference>
<dbReference type="NCBIfam" id="NF007297">
    <property type="entry name" value="PRK09775.1"/>
    <property type="match status" value="1"/>
</dbReference>
<dbReference type="InterPro" id="IPR052028">
    <property type="entry name" value="HipA_Ser/Thr_kinase"/>
</dbReference>
<dbReference type="PANTHER" id="PTHR37419:SF8">
    <property type="entry name" value="TOXIN YJJJ"/>
    <property type="match status" value="1"/>
</dbReference>
<keyword evidence="3" id="KW-0418">Kinase</keyword>